<dbReference type="PANTHER" id="PTHR30237">
    <property type="entry name" value="MURAMOYLTETRAPEPTIDE CARBOXYPEPTIDASE"/>
    <property type="match status" value="1"/>
</dbReference>
<dbReference type="InterPro" id="IPR040921">
    <property type="entry name" value="Peptidase_S66C"/>
</dbReference>
<gene>
    <name evidence="8" type="ORF">MTP09_00190</name>
</gene>
<dbReference type="Proteomes" id="UP000831460">
    <property type="component" value="Chromosome"/>
</dbReference>
<dbReference type="RefSeq" id="WP_243549500.1">
    <property type="nucleotide sequence ID" value="NZ_CP094532.1"/>
</dbReference>
<evidence type="ECO:0000256" key="1">
    <source>
        <dbReference type="ARBA" id="ARBA00010233"/>
    </source>
</evidence>
<comment type="similarity">
    <text evidence="1">Belongs to the peptidase S66 family.</text>
</comment>
<evidence type="ECO:0000259" key="6">
    <source>
        <dbReference type="Pfam" id="PF02016"/>
    </source>
</evidence>
<dbReference type="EMBL" id="CP094532">
    <property type="protein sequence ID" value="UOE41101.1"/>
    <property type="molecule type" value="Genomic_DNA"/>
</dbReference>
<evidence type="ECO:0000256" key="4">
    <source>
        <dbReference type="ARBA" id="ARBA00022801"/>
    </source>
</evidence>
<proteinExistence type="inferred from homology"/>
<evidence type="ECO:0000256" key="5">
    <source>
        <dbReference type="ARBA" id="ARBA00022825"/>
    </source>
</evidence>
<sequence>MTKEIVFPKPLKKGDKIAIISPAGAVEQSQLEKGIQLIVDKGFEPVLSKHLYTKFSNGYNYAGTEKERISDLNWAFNNDEISAIWASRGGYGCQHLLRHLKLSNFRKNPKWYIGYSDNTVIQSFLLKNGFASIHGQTIKTSSFGVTDESYDLTFDILKGKLPKYKIQSNPFNKPGKIEGQLIGGNLALIYALLGTNYSFNFKDKILFIEDIGENFYALDRMLMSLDLAGVFRKIKGLIIGGMTNMGDEKDNKSYEESFDEFAYKIISERISKYHFPTVFGFPNGHIYDNRPLIIGGNLKVEVKEKVKIDF</sequence>
<evidence type="ECO:0000313" key="8">
    <source>
        <dbReference type="EMBL" id="UOE41101.1"/>
    </source>
</evidence>
<dbReference type="InterPro" id="IPR003507">
    <property type="entry name" value="S66_fam"/>
</dbReference>
<dbReference type="SUPFAM" id="SSF141986">
    <property type="entry name" value="LD-carboxypeptidase A C-terminal domain-like"/>
    <property type="match status" value="1"/>
</dbReference>
<reference evidence="8 9" key="1">
    <citation type="submission" date="2022-03" db="EMBL/GenBank/DDBJ databases">
        <title>Chryseobacterium sp. isolated from particulate matters in swine house.</title>
        <authorList>
            <person name="Won M."/>
            <person name="Kim S.-J."/>
            <person name="Kwon S.-W."/>
        </authorList>
    </citation>
    <scope>NUCLEOTIDE SEQUENCE [LARGE SCALE GENOMIC DNA]</scope>
    <source>
        <strain evidence="8 9">SC2-2</strain>
    </source>
</reference>
<dbReference type="Pfam" id="PF17676">
    <property type="entry name" value="Peptidase_S66C"/>
    <property type="match status" value="1"/>
</dbReference>
<protein>
    <submittedName>
        <fullName evidence="8">LD-carboxypeptidase</fullName>
    </submittedName>
</protein>
<dbReference type="Gene3D" id="3.40.50.10740">
    <property type="entry name" value="Class I glutamine amidotransferase-like"/>
    <property type="match status" value="1"/>
</dbReference>
<dbReference type="PIRSF" id="PIRSF028757">
    <property type="entry name" value="LD-carboxypeptidase"/>
    <property type="match status" value="1"/>
</dbReference>
<evidence type="ECO:0000313" key="9">
    <source>
        <dbReference type="Proteomes" id="UP000831460"/>
    </source>
</evidence>
<dbReference type="CDD" id="cd07025">
    <property type="entry name" value="Peptidase_S66"/>
    <property type="match status" value="1"/>
</dbReference>
<dbReference type="InterPro" id="IPR029062">
    <property type="entry name" value="Class_I_gatase-like"/>
</dbReference>
<keyword evidence="2" id="KW-0121">Carboxypeptidase</keyword>
<dbReference type="SUPFAM" id="SSF52317">
    <property type="entry name" value="Class I glutamine amidotransferase-like"/>
    <property type="match status" value="1"/>
</dbReference>
<dbReference type="InterPro" id="IPR027478">
    <property type="entry name" value="LdcA_N"/>
</dbReference>
<dbReference type="PANTHER" id="PTHR30237:SF2">
    <property type="entry name" value="MUREIN TETRAPEPTIDE CARBOXYPEPTIDASE"/>
    <property type="match status" value="1"/>
</dbReference>
<name>A0ABY4BTD6_9FLAO</name>
<organism evidence="8 9">
    <name type="scientific">Chryseobacterium suipulveris</name>
    <dbReference type="NCBI Taxonomy" id="2929800"/>
    <lineage>
        <taxon>Bacteria</taxon>
        <taxon>Pseudomonadati</taxon>
        <taxon>Bacteroidota</taxon>
        <taxon>Flavobacteriia</taxon>
        <taxon>Flavobacteriales</taxon>
        <taxon>Weeksellaceae</taxon>
        <taxon>Chryseobacterium group</taxon>
        <taxon>Chryseobacterium</taxon>
    </lineage>
</organism>
<accession>A0ABY4BTD6</accession>
<evidence type="ECO:0000256" key="2">
    <source>
        <dbReference type="ARBA" id="ARBA00022645"/>
    </source>
</evidence>
<dbReference type="Pfam" id="PF02016">
    <property type="entry name" value="Peptidase_S66"/>
    <property type="match status" value="1"/>
</dbReference>
<dbReference type="InterPro" id="IPR027461">
    <property type="entry name" value="Carboxypeptidase_A_C_sf"/>
</dbReference>
<dbReference type="InterPro" id="IPR040449">
    <property type="entry name" value="Peptidase_S66_N"/>
</dbReference>
<keyword evidence="4" id="KW-0378">Hydrolase</keyword>
<evidence type="ECO:0000259" key="7">
    <source>
        <dbReference type="Pfam" id="PF17676"/>
    </source>
</evidence>
<keyword evidence="3" id="KW-0645">Protease</keyword>
<evidence type="ECO:0000256" key="3">
    <source>
        <dbReference type="ARBA" id="ARBA00022670"/>
    </source>
</evidence>
<keyword evidence="9" id="KW-1185">Reference proteome</keyword>
<dbReference type="Gene3D" id="3.50.30.60">
    <property type="entry name" value="LD-carboxypeptidase A C-terminal domain-like"/>
    <property type="match status" value="1"/>
</dbReference>
<feature type="domain" description="LD-carboxypeptidase N-terminal" evidence="6">
    <location>
        <begin position="17"/>
        <end position="135"/>
    </location>
</feature>
<feature type="domain" description="LD-carboxypeptidase C-terminal" evidence="7">
    <location>
        <begin position="178"/>
        <end position="299"/>
    </location>
</feature>
<keyword evidence="5" id="KW-0720">Serine protease</keyword>